<keyword evidence="2" id="KW-1133">Transmembrane helix</keyword>
<evidence type="ECO:0000256" key="1">
    <source>
        <dbReference type="ARBA" id="ARBA00023065"/>
    </source>
</evidence>
<keyword evidence="2" id="KW-0472">Membrane</keyword>
<dbReference type="GO" id="GO:0015369">
    <property type="term" value="F:calcium:proton antiporter activity"/>
    <property type="evidence" value="ECO:0007669"/>
    <property type="project" value="TreeGrafter"/>
</dbReference>
<keyword evidence="1" id="KW-0406">Ion transport</keyword>
<reference evidence="3 4" key="1">
    <citation type="submission" date="2021-07" db="EMBL/GenBank/DDBJ databases">
        <title>Genome data of Colletotrichum spaethianum.</title>
        <authorList>
            <person name="Utami Y.D."/>
            <person name="Hiruma K."/>
        </authorList>
    </citation>
    <scope>NUCLEOTIDE SEQUENCE [LARGE SCALE GENOMIC DNA]</scope>
    <source>
        <strain evidence="3 4">MAFF 242679</strain>
    </source>
</reference>
<evidence type="ECO:0000313" key="3">
    <source>
        <dbReference type="EMBL" id="GJC88093.1"/>
    </source>
</evidence>
<name>A0AA37LY40_9PEZI</name>
<evidence type="ECO:0000256" key="2">
    <source>
        <dbReference type="SAM" id="Phobius"/>
    </source>
</evidence>
<comment type="caution">
    <text evidence="3">The sequence shown here is derived from an EMBL/GenBank/DDBJ whole genome shotgun (WGS) entry which is preliminary data.</text>
</comment>
<keyword evidence="1" id="KW-0813">Transport</keyword>
<dbReference type="InterPro" id="IPR004713">
    <property type="entry name" value="CaH_exchang"/>
</dbReference>
<feature type="transmembrane region" description="Helical" evidence="2">
    <location>
        <begin position="59"/>
        <end position="78"/>
    </location>
</feature>
<gene>
    <name evidence="3" type="ORF">ColLi_10931</name>
</gene>
<keyword evidence="2" id="KW-0812">Transmembrane</keyword>
<dbReference type="Proteomes" id="UP001055172">
    <property type="component" value="Unassembled WGS sequence"/>
</dbReference>
<dbReference type="PANTHER" id="PTHR31503:SF22">
    <property type="entry name" value="VACUOLAR CALCIUM ION TRANSPORTER"/>
    <property type="match status" value="1"/>
</dbReference>
<dbReference type="GO" id="GO:0006874">
    <property type="term" value="P:intracellular calcium ion homeostasis"/>
    <property type="evidence" value="ECO:0007669"/>
    <property type="project" value="TreeGrafter"/>
</dbReference>
<accession>A0AA37LY40</accession>
<dbReference type="GO" id="GO:0000329">
    <property type="term" value="C:fungal-type vacuole membrane"/>
    <property type="evidence" value="ECO:0007669"/>
    <property type="project" value="TreeGrafter"/>
</dbReference>
<dbReference type="AlphaFoldDB" id="A0AA37LY40"/>
<organism evidence="3 4">
    <name type="scientific">Colletotrichum liriopes</name>
    <dbReference type="NCBI Taxonomy" id="708192"/>
    <lineage>
        <taxon>Eukaryota</taxon>
        <taxon>Fungi</taxon>
        <taxon>Dikarya</taxon>
        <taxon>Ascomycota</taxon>
        <taxon>Pezizomycotina</taxon>
        <taxon>Sordariomycetes</taxon>
        <taxon>Hypocreomycetidae</taxon>
        <taxon>Glomerellales</taxon>
        <taxon>Glomerellaceae</taxon>
        <taxon>Colletotrichum</taxon>
        <taxon>Colletotrichum spaethianum species complex</taxon>
    </lineage>
</organism>
<proteinExistence type="predicted"/>
<feature type="transmembrane region" description="Helical" evidence="2">
    <location>
        <begin position="116"/>
        <end position="137"/>
    </location>
</feature>
<evidence type="ECO:0000313" key="4">
    <source>
        <dbReference type="Proteomes" id="UP001055172"/>
    </source>
</evidence>
<dbReference type="EMBL" id="BPPX01000030">
    <property type="protein sequence ID" value="GJC88093.1"/>
    <property type="molecule type" value="Genomic_DNA"/>
</dbReference>
<sequence length="150" mass="16493">MSLELSSALGDEQSVLALSRAAVIFLLLLYIIFLLFKLHTHPNLFHNETEPDNETEQSVISFIAAVAVLIVNVALVVICAEKVVGSVNHIVETTGFLLAPSFVIIGWDFLDKSMILQLELLPTVIAVFATLIEVYIVRDGKSNCLKEARV</sequence>
<dbReference type="PANTHER" id="PTHR31503">
    <property type="entry name" value="VACUOLAR CALCIUM ION TRANSPORTER"/>
    <property type="match status" value="1"/>
</dbReference>
<keyword evidence="4" id="KW-1185">Reference proteome</keyword>
<feature type="transmembrane region" description="Helical" evidence="2">
    <location>
        <begin position="21"/>
        <end position="39"/>
    </location>
</feature>
<protein>
    <submittedName>
        <fullName evidence="3">Vacuolar calcium ion transporter</fullName>
    </submittedName>
</protein>